<reference evidence="2" key="1">
    <citation type="journal article" date="2019" name="Sci. Rep.">
        <title>Draft genome of Tanacetum cinerariifolium, the natural source of mosquito coil.</title>
        <authorList>
            <person name="Yamashiro T."/>
            <person name="Shiraishi A."/>
            <person name="Satake H."/>
            <person name="Nakayama K."/>
        </authorList>
    </citation>
    <scope>NUCLEOTIDE SEQUENCE</scope>
</reference>
<dbReference type="EMBL" id="BKCJ011765216">
    <property type="protein sequence ID" value="GFD51064.1"/>
    <property type="molecule type" value="Genomic_DNA"/>
</dbReference>
<protein>
    <submittedName>
        <fullName evidence="2">Uncharacterized protein</fullName>
    </submittedName>
</protein>
<accession>A0A699X337</accession>
<gene>
    <name evidence="2" type="ORF">Tci_923033</name>
</gene>
<sequence>YHAQPDNQFLRPRREARKRIRQPTDALAQASQHARQVERLADAVTELGQA</sequence>
<organism evidence="2">
    <name type="scientific">Tanacetum cinerariifolium</name>
    <name type="common">Dalmatian daisy</name>
    <name type="synonym">Chrysanthemum cinerariifolium</name>
    <dbReference type="NCBI Taxonomy" id="118510"/>
    <lineage>
        <taxon>Eukaryota</taxon>
        <taxon>Viridiplantae</taxon>
        <taxon>Streptophyta</taxon>
        <taxon>Embryophyta</taxon>
        <taxon>Tracheophyta</taxon>
        <taxon>Spermatophyta</taxon>
        <taxon>Magnoliopsida</taxon>
        <taxon>eudicotyledons</taxon>
        <taxon>Gunneridae</taxon>
        <taxon>Pentapetalae</taxon>
        <taxon>asterids</taxon>
        <taxon>campanulids</taxon>
        <taxon>Asterales</taxon>
        <taxon>Asteraceae</taxon>
        <taxon>Asteroideae</taxon>
        <taxon>Anthemideae</taxon>
        <taxon>Anthemidinae</taxon>
        <taxon>Tanacetum</taxon>
    </lineage>
</organism>
<feature type="non-terminal residue" evidence="2">
    <location>
        <position position="1"/>
    </location>
</feature>
<comment type="caution">
    <text evidence="2">The sequence shown here is derived from an EMBL/GenBank/DDBJ whole genome shotgun (WGS) entry which is preliminary data.</text>
</comment>
<evidence type="ECO:0000256" key="1">
    <source>
        <dbReference type="SAM" id="MobiDB-lite"/>
    </source>
</evidence>
<proteinExistence type="predicted"/>
<dbReference type="AlphaFoldDB" id="A0A699X337"/>
<evidence type="ECO:0000313" key="2">
    <source>
        <dbReference type="EMBL" id="GFD51064.1"/>
    </source>
</evidence>
<feature type="region of interest" description="Disordered" evidence="1">
    <location>
        <begin position="1"/>
        <end position="34"/>
    </location>
</feature>
<name>A0A699X337_TANCI</name>